<sequence length="150" mass="16272">MKGKGLDERQRQAAARTGAVSFYVMFILCAAVILIKLAGKGRLEDASGETVILIAGGIVYLAGCIKSGIWTRNGGGMTVWQMVLGSIVCSGLFSVLFAYIIVQKAGENAVVAKYVAIFFVGAAILCFICLYALEKAVEMRKRKQEEKYFE</sequence>
<gene>
    <name evidence="2" type="ORF">LQE92_03715</name>
</gene>
<name>A0AAP2RGT8_9FIRM</name>
<feature type="transmembrane region" description="Helical" evidence="1">
    <location>
        <begin position="114"/>
        <end position="133"/>
    </location>
</feature>
<dbReference type="Pfam" id="PF20563">
    <property type="entry name" value="DUF6773"/>
    <property type="match status" value="1"/>
</dbReference>
<dbReference type="Proteomes" id="UP001299265">
    <property type="component" value="Unassembled WGS sequence"/>
</dbReference>
<organism evidence="2 3">
    <name type="scientific">Lientehia hominis</name>
    <dbReference type="NCBI Taxonomy" id="2897778"/>
    <lineage>
        <taxon>Bacteria</taxon>
        <taxon>Bacillati</taxon>
        <taxon>Bacillota</taxon>
        <taxon>Clostridia</taxon>
        <taxon>Lachnospirales</taxon>
        <taxon>Lachnospiraceae</taxon>
        <taxon>Lientehia</taxon>
    </lineage>
</organism>
<accession>A0AAP2RGT8</accession>
<evidence type="ECO:0000313" key="2">
    <source>
        <dbReference type="EMBL" id="MCD2491731.1"/>
    </source>
</evidence>
<feature type="transmembrane region" description="Helical" evidence="1">
    <location>
        <begin position="51"/>
        <end position="70"/>
    </location>
</feature>
<evidence type="ECO:0000313" key="3">
    <source>
        <dbReference type="Proteomes" id="UP001299265"/>
    </source>
</evidence>
<dbReference type="InterPro" id="IPR046664">
    <property type="entry name" value="DUF6773"/>
</dbReference>
<feature type="transmembrane region" description="Helical" evidence="1">
    <location>
        <begin position="82"/>
        <end position="102"/>
    </location>
</feature>
<comment type="caution">
    <text evidence="2">The sequence shown here is derived from an EMBL/GenBank/DDBJ whole genome shotgun (WGS) entry which is preliminary data.</text>
</comment>
<protein>
    <submittedName>
        <fullName evidence="2">Uncharacterized protein</fullName>
    </submittedName>
</protein>
<proteinExistence type="predicted"/>
<keyword evidence="1" id="KW-0812">Transmembrane</keyword>
<keyword evidence="3" id="KW-1185">Reference proteome</keyword>
<dbReference type="RefSeq" id="WP_231061643.1">
    <property type="nucleotide sequence ID" value="NZ_JAJNOR010000001.1"/>
</dbReference>
<keyword evidence="1" id="KW-0472">Membrane</keyword>
<keyword evidence="1" id="KW-1133">Transmembrane helix</keyword>
<feature type="transmembrane region" description="Helical" evidence="1">
    <location>
        <begin position="20"/>
        <end position="39"/>
    </location>
</feature>
<evidence type="ECO:0000256" key="1">
    <source>
        <dbReference type="SAM" id="Phobius"/>
    </source>
</evidence>
<reference evidence="2 3" key="1">
    <citation type="submission" date="2021-11" db="EMBL/GenBank/DDBJ databases">
        <title>Lacrimispora sp. nov. NSJ-141 isolated from human feces.</title>
        <authorList>
            <person name="Abdugheni R."/>
        </authorList>
    </citation>
    <scope>NUCLEOTIDE SEQUENCE [LARGE SCALE GENOMIC DNA]</scope>
    <source>
        <strain evidence="2 3">NSJ-141</strain>
    </source>
</reference>
<dbReference type="AlphaFoldDB" id="A0AAP2RGT8"/>
<dbReference type="EMBL" id="JAJNOR010000001">
    <property type="protein sequence ID" value="MCD2491731.1"/>
    <property type="molecule type" value="Genomic_DNA"/>
</dbReference>